<reference evidence="1" key="1">
    <citation type="submission" date="2024-04" db="EMBL/GenBank/DDBJ databases">
        <authorList>
            <consortium name="Molecular Ecology Group"/>
        </authorList>
    </citation>
    <scope>NUCLEOTIDE SEQUENCE</scope>
</reference>
<keyword evidence="2" id="KW-1185">Reference proteome</keyword>
<gene>
    <name evidence="1" type="ORF">LPLAT_LOCUS11731</name>
</gene>
<dbReference type="Proteomes" id="UP001497644">
    <property type="component" value="Unassembled WGS sequence"/>
</dbReference>
<protein>
    <submittedName>
        <fullName evidence="1">Uncharacterized protein</fullName>
    </submittedName>
</protein>
<organism evidence="1 2">
    <name type="scientific">Lasius platythorax</name>
    <dbReference type="NCBI Taxonomy" id="488582"/>
    <lineage>
        <taxon>Eukaryota</taxon>
        <taxon>Metazoa</taxon>
        <taxon>Ecdysozoa</taxon>
        <taxon>Arthropoda</taxon>
        <taxon>Hexapoda</taxon>
        <taxon>Insecta</taxon>
        <taxon>Pterygota</taxon>
        <taxon>Neoptera</taxon>
        <taxon>Endopterygota</taxon>
        <taxon>Hymenoptera</taxon>
        <taxon>Apocrita</taxon>
        <taxon>Aculeata</taxon>
        <taxon>Formicoidea</taxon>
        <taxon>Formicidae</taxon>
        <taxon>Formicinae</taxon>
        <taxon>Lasius</taxon>
        <taxon>Lasius</taxon>
    </lineage>
</organism>
<proteinExistence type="predicted"/>
<accession>A0AAV2MZS2</accession>
<name>A0AAV2MZS2_9HYME</name>
<comment type="caution">
    <text evidence="1">The sequence shown here is derived from an EMBL/GenBank/DDBJ whole genome shotgun (WGS) entry which is preliminary data.</text>
</comment>
<evidence type="ECO:0000313" key="2">
    <source>
        <dbReference type="Proteomes" id="UP001497644"/>
    </source>
</evidence>
<dbReference type="EMBL" id="CAXIPU020000924">
    <property type="protein sequence ID" value="CAL1672768.1"/>
    <property type="molecule type" value="Genomic_DNA"/>
</dbReference>
<dbReference type="AlphaFoldDB" id="A0AAV2MZS2"/>
<sequence>MGDIPDIEDFMYDLADSETTVSHLCEKALGALALLEEACLPDGLRSTRCAIRMTVACVIEISRLADRSKCSRSYLRARLTNIGNQFQTLSREVSVMRAVSSSSSSSARGSVLEKSDGSNVFAPSLALILLDVTPLNSEVSLLDVSLSTAVVEPVFSWVDESILSAKTERLQSAIQRIDLEITAKKSTISRIDEAAVNL</sequence>
<evidence type="ECO:0000313" key="1">
    <source>
        <dbReference type="EMBL" id="CAL1672768.1"/>
    </source>
</evidence>